<reference evidence="2 3" key="1">
    <citation type="submission" date="2016-10" db="EMBL/GenBank/DDBJ databases">
        <authorList>
            <person name="de Groot N.N."/>
        </authorList>
    </citation>
    <scope>NUCLEOTIDE SEQUENCE [LARGE SCALE GENOMIC DNA]</scope>
    <source>
        <strain evidence="2 3">AR32</strain>
    </source>
</reference>
<feature type="signal peptide" evidence="1">
    <location>
        <begin position="1"/>
        <end position="19"/>
    </location>
</feature>
<keyword evidence="1" id="KW-0732">Signal</keyword>
<sequence length="380" mass="44073">MKRMCSIILLVLTSLTLQAQTIEYAKSVGPFVARPEVRTDKKTNKTKAAWQHVNYEYIKDYCGPLDFTVEENYGSLFPVNHMPIDEQPNMPMSWRLTGEGDETVLHCYFHMPADEVTNLWLTGEEACIVDRETGVQYRIRRTEPDTYGKHFDIKAKKGDVIDLKIIFPPLPDTTRMVNIYGVVNWGLLGEPVVLNSRFYGQSGNLDYDTIPQLHKPRLLLEHMYDDLPYDRQNWNTWKVMTDAHLIKPVADNTMALWLTPEATYMAIGYEQNFATEYFEFMKDTKLVDVTGRQYKLREVQGIPKDELFFMKGQTGDYIAFMMVFDPIPLDMTTITFIVPSGEPFSAWGANWAGRVFPNLNILQLRDNQRLFDYQPRIIVE</sequence>
<proteinExistence type="predicted"/>
<name>A0A1H5T7D5_XYLRU</name>
<evidence type="ECO:0000256" key="1">
    <source>
        <dbReference type="SAM" id="SignalP"/>
    </source>
</evidence>
<dbReference type="AlphaFoldDB" id="A0A1H5T7D5"/>
<feature type="chain" id="PRO_5009284734" evidence="1">
    <location>
        <begin position="20"/>
        <end position="380"/>
    </location>
</feature>
<evidence type="ECO:0000313" key="3">
    <source>
        <dbReference type="Proteomes" id="UP000236735"/>
    </source>
</evidence>
<dbReference type="Proteomes" id="UP000236735">
    <property type="component" value="Unassembled WGS sequence"/>
</dbReference>
<gene>
    <name evidence="2" type="ORF">SAMN05216354_0909</name>
</gene>
<dbReference type="RefSeq" id="WP_146063093.1">
    <property type="nucleotide sequence ID" value="NZ_FNUV01000002.1"/>
</dbReference>
<protein>
    <submittedName>
        <fullName evidence="2">Uncharacterized protein</fullName>
    </submittedName>
</protein>
<organism evidence="2 3">
    <name type="scientific">Xylanibacter ruminicola</name>
    <name type="common">Prevotella ruminicola</name>
    <dbReference type="NCBI Taxonomy" id="839"/>
    <lineage>
        <taxon>Bacteria</taxon>
        <taxon>Pseudomonadati</taxon>
        <taxon>Bacteroidota</taxon>
        <taxon>Bacteroidia</taxon>
        <taxon>Bacteroidales</taxon>
        <taxon>Prevotellaceae</taxon>
        <taxon>Xylanibacter</taxon>
    </lineage>
</organism>
<accession>A0A1H5T7D5</accession>
<evidence type="ECO:0000313" key="2">
    <source>
        <dbReference type="EMBL" id="SEF58699.1"/>
    </source>
</evidence>
<dbReference type="EMBL" id="FNUV01000002">
    <property type="protein sequence ID" value="SEF58699.1"/>
    <property type="molecule type" value="Genomic_DNA"/>
</dbReference>